<sequence>MLWERETASAAADAALRRAARGQGTLLLVEGALGAGKSAFLDSLAPLSDRHGALLLAAHASQTEEGFECGVVRQLADACPPAGPRWPSDSFGALVDSAAPGRPLVITVDDLHWCDASSVRALLRVLAPGVPGGVVLVVSVLSGHVRAGRPRLRAVLARATSTVRLSSLGPRSVRALTEAAYGTPVEESFVSALHTASGGSPLVVHGLLDDAVHRGLEPTGAHAPAVAALRPERVRQRLDSYLGAQPADVSRAAHALAVLGTAADPPLLDALASLTGPARARAVASLRRSGLVGSDGSVFGAGTVPREMLAEAIPADQRPELHGAAADLLYRAGYPAETAAEHLMAVPTLHGGRTVVLLRAAADGALHRGSPRSAARYLRRALLNIPSAGPERAGLLVDLATAERSFAPAASLRHVVEALPLLRDARERAAALARLGPLHLDPAAFRVRATFRRLIHDLRLCPPAGRASPISDDVDRDLLLRLRARAYVLSTDDRDACGMLPAVRGLGPDPATRTPGEREMAASLIHHALVTNSAPAHRLAALAARLLHREPAAPDRIHTVLPLALHVLAATGHPGDAAAWLRAAAPAAARQGAEAELVVIRATQALVTLAAGRPGRARREAHEIQAVAEAAEGDLPPVCLAAVALIALDTEEPERAERLLARHPLHAEDPQLTALLHAARGALSARGGDPRTALHRFRTAGRVLEHIGWRNPVTLPWSGCAALMHHRLGEDEEAVAAARQDVERARAFGAPLPLGRALGVLGRVTAGRAGAERLEESVTVLERGSSPYELSRALYALGGRPEADPAHRLAVCRRALELAVDCGAPWLADRVRRRLDSTRATTTASSADSLTPSERRVARLAASGLSNSAISLRLGISSRMVERHLTQSYRKLDIPGKTHLTYALEGVRTEHTD</sequence>
<dbReference type="SUPFAM" id="SSF46894">
    <property type="entry name" value="C-terminal effector domain of the bipartite response regulators"/>
    <property type="match status" value="1"/>
</dbReference>
<dbReference type="InterPro" id="IPR016032">
    <property type="entry name" value="Sig_transdc_resp-reg_C-effctor"/>
</dbReference>
<dbReference type="GO" id="GO:0005524">
    <property type="term" value="F:ATP binding"/>
    <property type="evidence" value="ECO:0007669"/>
    <property type="project" value="UniProtKB-KW"/>
</dbReference>
<dbReference type="PRINTS" id="PR00038">
    <property type="entry name" value="HTHLUXR"/>
</dbReference>
<dbReference type="GO" id="GO:0004016">
    <property type="term" value="F:adenylate cyclase activity"/>
    <property type="evidence" value="ECO:0007669"/>
    <property type="project" value="TreeGrafter"/>
</dbReference>
<dbReference type="PANTHER" id="PTHR16305:SF35">
    <property type="entry name" value="TRANSCRIPTIONAL ACTIVATOR DOMAIN"/>
    <property type="match status" value="1"/>
</dbReference>
<evidence type="ECO:0000259" key="3">
    <source>
        <dbReference type="PROSITE" id="PS50043"/>
    </source>
</evidence>
<evidence type="ECO:0000256" key="1">
    <source>
        <dbReference type="ARBA" id="ARBA00022741"/>
    </source>
</evidence>
<gene>
    <name evidence="4" type="ORF">E4U91_35310</name>
</gene>
<dbReference type="GO" id="GO:0003677">
    <property type="term" value="F:DNA binding"/>
    <property type="evidence" value="ECO:0007669"/>
    <property type="project" value="InterPro"/>
</dbReference>
<evidence type="ECO:0000313" key="5">
    <source>
        <dbReference type="Proteomes" id="UP000305929"/>
    </source>
</evidence>
<dbReference type="PANTHER" id="PTHR16305">
    <property type="entry name" value="TESTICULAR SOLUBLE ADENYLYL CYCLASE"/>
    <property type="match status" value="1"/>
</dbReference>
<dbReference type="EMBL" id="SZNQ01000001">
    <property type="protein sequence ID" value="TKT04745.1"/>
    <property type="molecule type" value="Genomic_DNA"/>
</dbReference>
<dbReference type="InterPro" id="IPR027417">
    <property type="entry name" value="P-loop_NTPase"/>
</dbReference>
<keyword evidence="1" id="KW-0547">Nucleotide-binding</keyword>
<dbReference type="SMART" id="SM00421">
    <property type="entry name" value="HTH_LUXR"/>
    <property type="match status" value="1"/>
</dbReference>
<dbReference type="InterPro" id="IPR036388">
    <property type="entry name" value="WH-like_DNA-bd_sf"/>
</dbReference>
<dbReference type="Pfam" id="PF13191">
    <property type="entry name" value="AAA_16"/>
    <property type="match status" value="1"/>
</dbReference>
<dbReference type="Proteomes" id="UP000305929">
    <property type="component" value="Unassembled WGS sequence"/>
</dbReference>
<dbReference type="Gene3D" id="1.10.10.10">
    <property type="entry name" value="Winged helix-like DNA-binding domain superfamily/Winged helix DNA-binding domain"/>
    <property type="match status" value="1"/>
</dbReference>
<feature type="domain" description="HTH luxR-type" evidence="3">
    <location>
        <begin position="843"/>
        <end position="908"/>
    </location>
</feature>
<name>A0A4U5WQY7_STRLS</name>
<evidence type="ECO:0000256" key="2">
    <source>
        <dbReference type="ARBA" id="ARBA00022840"/>
    </source>
</evidence>
<organism evidence="4 5">
    <name type="scientific">Streptomyces lasalocidi</name>
    <name type="common">Streptomyces lasaliensis</name>
    <dbReference type="NCBI Taxonomy" id="324833"/>
    <lineage>
        <taxon>Bacteria</taxon>
        <taxon>Bacillati</taxon>
        <taxon>Actinomycetota</taxon>
        <taxon>Actinomycetes</taxon>
        <taxon>Kitasatosporales</taxon>
        <taxon>Streptomycetaceae</taxon>
        <taxon>Streptomyces</taxon>
    </lineage>
</organism>
<dbReference type="InterPro" id="IPR041664">
    <property type="entry name" value="AAA_16"/>
</dbReference>
<dbReference type="InterPro" id="IPR000792">
    <property type="entry name" value="Tscrpt_reg_LuxR_C"/>
</dbReference>
<dbReference type="Pfam" id="PF00196">
    <property type="entry name" value="GerE"/>
    <property type="match status" value="1"/>
</dbReference>
<keyword evidence="5" id="KW-1185">Reference proteome</keyword>
<keyword evidence="2" id="KW-0067">ATP-binding</keyword>
<dbReference type="AlphaFoldDB" id="A0A4U5WQY7"/>
<dbReference type="SUPFAM" id="SSF52540">
    <property type="entry name" value="P-loop containing nucleoside triphosphate hydrolases"/>
    <property type="match status" value="1"/>
</dbReference>
<comment type="caution">
    <text evidence="4">The sequence shown here is derived from an EMBL/GenBank/DDBJ whole genome shotgun (WGS) entry which is preliminary data.</text>
</comment>
<dbReference type="CDD" id="cd06170">
    <property type="entry name" value="LuxR_C_like"/>
    <property type="match status" value="1"/>
</dbReference>
<dbReference type="RefSeq" id="WP_137310564.1">
    <property type="nucleotide sequence ID" value="NZ_SZNQ01000001.1"/>
</dbReference>
<reference evidence="4 5" key="1">
    <citation type="submission" date="2019-04" db="EMBL/GenBank/DDBJ databases">
        <title>Streptomyces lasaliensis sp. nov., an Actinomycete isolated from soil which produces the polyether antibiotic lasalocid.</title>
        <authorList>
            <person name="Erwin G."/>
            <person name="Haber C."/>
        </authorList>
    </citation>
    <scope>NUCLEOTIDE SEQUENCE [LARGE SCALE GENOMIC DNA]</scope>
    <source>
        <strain evidence="4 5">X-537</strain>
    </source>
</reference>
<dbReference type="PROSITE" id="PS50043">
    <property type="entry name" value="HTH_LUXR_2"/>
    <property type="match status" value="1"/>
</dbReference>
<evidence type="ECO:0000313" key="4">
    <source>
        <dbReference type="EMBL" id="TKT04745.1"/>
    </source>
</evidence>
<accession>A0A4U5WQY7</accession>
<protein>
    <recommendedName>
        <fullName evidence="3">HTH luxR-type domain-containing protein</fullName>
    </recommendedName>
</protein>
<dbReference type="GO" id="GO:0006355">
    <property type="term" value="P:regulation of DNA-templated transcription"/>
    <property type="evidence" value="ECO:0007669"/>
    <property type="project" value="InterPro"/>
</dbReference>
<dbReference type="GO" id="GO:0005737">
    <property type="term" value="C:cytoplasm"/>
    <property type="evidence" value="ECO:0007669"/>
    <property type="project" value="TreeGrafter"/>
</dbReference>
<dbReference type="OrthoDB" id="3178131at2"/>
<proteinExistence type="predicted"/>